<protein>
    <submittedName>
        <fullName evidence="5">Transcriptional regulator, LacI family</fullName>
    </submittedName>
</protein>
<evidence type="ECO:0000313" key="5">
    <source>
        <dbReference type="EMBL" id="CAA9286173.1"/>
    </source>
</evidence>
<gene>
    <name evidence="5" type="ORF">AVDCRST_MAG41-4001</name>
</gene>
<dbReference type="InterPro" id="IPR000843">
    <property type="entry name" value="HTH_LacI"/>
</dbReference>
<keyword evidence="3" id="KW-0804">Transcription</keyword>
<evidence type="ECO:0000256" key="3">
    <source>
        <dbReference type="ARBA" id="ARBA00023163"/>
    </source>
</evidence>
<dbReference type="EMBL" id="CADCTP010000375">
    <property type="protein sequence ID" value="CAA9286173.1"/>
    <property type="molecule type" value="Genomic_DNA"/>
</dbReference>
<dbReference type="Gene3D" id="3.40.50.2300">
    <property type="match status" value="2"/>
</dbReference>
<reference evidence="5" key="1">
    <citation type="submission" date="2020-02" db="EMBL/GenBank/DDBJ databases">
        <authorList>
            <person name="Meier V. D."/>
        </authorList>
    </citation>
    <scope>NUCLEOTIDE SEQUENCE</scope>
    <source>
        <strain evidence="5">AVDCRST_MAG41</strain>
    </source>
</reference>
<dbReference type="GO" id="GO:0003700">
    <property type="term" value="F:DNA-binding transcription factor activity"/>
    <property type="evidence" value="ECO:0007669"/>
    <property type="project" value="TreeGrafter"/>
</dbReference>
<dbReference type="Gene3D" id="1.10.260.40">
    <property type="entry name" value="lambda repressor-like DNA-binding domains"/>
    <property type="match status" value="1"/>
</dbReference>
<accession>A0A6J4JS43</accession>
<dbReference type="PANTHER" id="PTHR30146">
    <property type="entry name" value="LACI-RELATED TRANSCRIPTIONAL REPRESSOR"/>
    <property type="match status" value="1"/>
</dbReference>
<dbReference type="SUPFAM" id="SSF47413">
    <property type="entry name" value="lambda repressor-like DNA-binding domains"/>
    <property type="match status" value="1"/>
</dbReference>
<dbReference type="SUPFAM" id="SSF53822">
    <property type="entry name" value="Periplasmic binding protein-like I"/>
    <property type="match status" value="1"/>
</dbReference>
<name>A0A6J4JS43_9ACTN</name>
<keyword evidence="2" id="KW-0238">DNA-binding</keyword>
<dbReference type="InterPro" id="IPR010982">
    <property type="entry name" value="Lambda_DNA-bd_dom_sf"/>
</dbReference>
<dbReference type="PROSITE" id="PS50932">
    <property type="entry name" value="HTH_LACI_2"/>
    <property type="match status" value="1"/>
</dbReference>
<dbReference type="Pfam" id="PF00356">
    <property type="entry name" value="LacI"/>
    <property type="match status" value="1"/>
</dbReference>
<dbReference type="CDD" id="cd01392">
    <property type="entry name" value="HTH_LacI"/>
    <property type="match status" value="1"/>
</dbReference>
<keyword evidence="1" id="KW-0805">Transcription regulation</keyword>
<dbReference type="Pfam" id="PF13377">
    <property type="entry name" value="Peripla_BP_3"/>
    <property type="match status" value="1"/>
</dbReference>
<proteinExistence type="predicted"/>
<dbReference type="InterPro" id="IPR028082">
    <property type="entry name" value="Peripla_BP_I"/>
</dbReference>
<dbReference type="PANTHER" id="PTHR30146:SF138">
    <property type="entry name" value="TRANSCRIPTIONAL REGULATORY PROTEIN"/>
    <property type="match status" value="1"/>
</dbReference>
<evidence type="ECO:0000256" key="1">
    <source>
        <dbReference type="ARBA" id="ARBA00023015"/>
    </source>
</evidence>
<evidence type="ECO:0000259" key="4">
    <source>
        <dbReference type="PROSITE" id="PS50932"/>
    </source>
</evidence>
<dbReference type="InterPro" id="IPR046335">
    <property type="entry name" value="LacI/GalR-like_sensor"/>
</dbReference>
<dbReference type="GO" id="GO:0000976">
    <property type="term" value="F:transcription cis-regulatory region binding"/>
    <property type="evidence" value="ECO:0007669"/>
    <property type="project" value="TreeGrafter"/>
</dbReference>
<organism evidence="5">
    <name type="scientific">uncultured Mycobacteriales bacterium</name>
    <dbReference type="NCBI Taxonomy" id="581187"/>
    <lineage>
        <taxon>Bacteria</taxon>
        <taxon>Bacillati</taxon>
        <taxon>Actinomycetota</taxon>
        <taxon>Actinomycetes</taxon>
        <taxon>Mycobacteriales</taxon>
        <taxon>environmental samples</taxon>
    </lineage>
</organism>
<feature type="domain" description="HTH lacI-type" evidence="4">
    <location>
        <begin position="5"/>
        <end position="60"/>
    </location>
</feature>
<dbReference type="AlphaFoldDB" id="A0A6J4JS43"/>
<evidence type="ECO:0000256" key="2">
    <source>
        <dbReference type="ARBA" id="ARBA00023125"/>
    </source>
</evidence>
<dbReference type="SMART" id="SM00354">
    <property type="entry name" value="HTH_LACI"/>
    <property type="match status" value="1"/>
</dbReference>
<sequence length="347" mass="35485">MSDRATLSTVAARAGVSPSTASLAFAGSPRVAPATVERVLRAAGELGYAGPDPIAASLRRGRSGVVGAVIGERLLYAFRDPVAVQMLDGLTEVLGELGVGLLLLAGDGGPAPAQLGRLPLDAAVFATCGLEDDPAFRLLRARRVPLVAVEGPVVAGVPLVDIEDRQGTVELAAHLRELGHRRVAMVTMPLRLDGRRGPVDADRLATGVYRDTRERLLGAREVFADLPAVETASNGIEEGEQAGAALLSGPDRPTAILAQSDLLAAGVLRAAAARGLAVPGDLSVAGFDGADLPWLAPVRLTTVVQPTAEKGRAAGRAVVALLAGEVPPDVVFPVVLRPGTTTGPAPA</sequence>